<dbReference type="InterPro" id="IPR015443">
    <property type="entry name" value="Aldose_1-epimerase"/>
</dbReference>
<proteinExistence type="inferred from homology"/>
<evidence type="ECO:0000313" key="7">
    <source>
        <dbReference type="EMBL" id="MDO3383715.1"/>
    </source>
</evidence>
<dbReference type="RefSeq" id="WP_302714657.1">
    <property type="nucleotide sequence ID" value="NZ_JAULRT010000062.1"/>
</dbReference>
<dbReference type="EMBL" id="JAULRT010000062">
    <property type="protein sequence ID" value="MDO3383715.1"/>
    <property type="molecule type" value="Genomic_DNA"/>
</dbReference>
<keyword evidence="4 5" id="KW-0119">Carbohydrate metabolism</keyword>
<evidence type="ECO:0000256" key="1">
    <source>
        <dbReference type="ARBA" id="ARBA00005028"/>
    </source>
</evidence>
<evidence type="ECO:0000256" key="3">
    <source>
        <dbReference type="ARBA" id="ARBA00023235"/>
    </source>
</evidence>
<dbReference type="Pfam" id="PF01263">
    <property type="entry name" value="Aldose_epim"/>
    <property type="match status" value="1"/>
</dbReference>
<keyword evidence="3 5" id="KW-0413">Isomerase</keyword>
<dbReference type="CDD" id="cd09019">
    <property type="entry name" value="galactose_mutarotase_like"/>
    <property type="match status" value="1"/>
</dbReference>
<evidence type="ECO:0000256" key="5">
    <source>
        <dbReference type="PIRNR" id="PIRNR005096"/>
    </source>
</evidence>
<dbReference type="EC" id="5.1.3.3" evidence="5"/>
<evidence type="ECO:0000313" key="8">
    <source>
        <dbReference type="Proteomes" id="UP001168380"/>
    </source>
</evidence>
<dbReference type="SUPFAM" id="SSF74650">
    <property type="entry name" value="Galactose mutarotase-like"/>
    <property type="match status" value="1"/>
</dbReference>
<protein>
    <recommendedName>
        <fullName evidence="5">Aldose 1-epimerase</fullName>
        <ecNumber evidence="5">5.1.3.3</ecNumber>
    </recommendedName>
</protein>
<name>A0ABT8TI61_9GAMM</name>
<dbReference type="NCBIfam" id="NF008277">
    <property type="entry name" value="PRK11055.1"/>
    <property type="match status" value="1"/>
</dbReference>
<feature type="signal peptide" evidence="6">
    <location>
        <begin position="1"/>
        <end position="22"/>
    </location>
</feature>
<dbReference type="Proteomes" id="UP001168380">
    <property type="component" value="Unassembled WGS sequence"/>
</dbReference>
<comment type="similarity">
    <text evidence="2 5">Belongs to the aldose epimerase family.</text>
</comment>
<sequence length="382" mass="41763">MKRIGTLILVAVGMLSAGWALAEQDSRMKVVVDEFGKLADGRKVDRYTIKNSSGASIQLTNLGAIIVSLKVPDRTGKLDDVVLGFDEPAPYLTDSPYFGAVVGRYANRIDEGRFSLNGREYALATNNDQNHLHGGNLGFDKLLWQGQVVDTGRGAGVRFSTVSADGDEGYPGELFVAVTYVFTDDNALEINYQSSAVDDTVVNLSQHSYFNLAGQGDGSILDHTLQINADFYTPVDRTLIPTGEILSVKKTPFDFTQPKPIGRDIKAKHEQLSFGGGYDHNWVLRRSEFEGQMHLAAVLTDPGSGRKMEVLTDQPGLQFYSGNFLDGSVTGKEGVAYAYRGALALETQHYPDSPNQPHFPRTTLRGGESFTSKTIYRFSVAN</sequence>
<evidence type="ECO:0000256" key="4">
    <source>
        <dbReference type="ARBA" id="ARBA00023277"/>
    </source>
</evidence>
<dbReference type="PANTHER" id="PTHR10091:SF0">
    <property type="entry name" value="GALACTOSE MUTAROTASE"/>
    <property type="match status" value="1"/>
</dbReference>
<dbReference type="GO" id="GO:0016853">
    <property type="term" value="F:isomerase activity"/>
    <property type="evidence" value="ECO:0007669"/>
    <property type="project" value="UniProtKB-KW"/>
</dbReference>
<dbReference type="PIRSF" id="PIRSF005096">
    <property type="entry name" value="GALM"/>
    <property type="match status" value="1"/>
</dbReference>
<reference evidence="7" key="1">
    <citation type="submission" date="2023-07" db="EMBL/GenBank/DDBJ databases">
        <title>Gilvimarinus algae sp. nov., isolated from the surface of Kelp.</title>
        <authorList>
            <person name="Sun Y.Y."/>
            <person name="Gong Y."/>
            <person name="Du Z.J."/>
        </authorList>
    </citation>
    <scope>NUCLEOTIDE SEQUENCE</scope>
    <source>
        <strain evidence="7">SDUM040014</strain>
    </source>
</reference>
<dbReference type="InterPro" id="IPR047215">
    <property type="entry name" value="Galactose_mutarotase-like"/>
</dbReference>
<comment type="caution">
    <text evidence="7">The sequence shown here is derived from an EMBL/GenBank/DDBJ whole genome shotgun (WGS) entry which is preliminary data.</text>
</comment>
<evidence type="ECO:0000256" key="6">
    <source>
        <dbReference type="SAM" id="SignalP"/>
    </source>
</evidence>
<organism evidence="7 8">
    <name type="scientific">Gilvimarinus algae</name>
    <dbReference type="NCBI Taxonomy" id="3058037"/>
    <lineage>
        <taxon>Bacteria</taxon>
        <taxon>Pseudomonadati</taxon>
        <taxon>Pseudomonadota</taxon>
        <taxon>Gammaproteobacteria</taxon>
        <taxon>Cellvibrionales</taxon>
        <taxon>Cellvibrionaceae</taxon>
        <taxon>Gilvimarinus</taxon>
    </lineage>
</organism>
<accession>A0ABT8TI61</accession>
<keyword evidence="6" id="KW-0732">Signal</keyword>
<dbReference type="InterPro" id="IPR011013">
    <property type="entry name" value="Gal_mutarotase_sf_dom"/>
</dbReference>
<dbReference type="Gene3D" id="2.70.98.10">
    <property type="match status" value="1"/>
</dbReference>
<dbReference type="InterPro" id="IPR008183">
    <property type="entry name" value="Aldose_1/G6P_1-epimerase"/>
</dbReference>
<feature type="chain" id="PRO_5045762359" description="Aldose 1-epimerase" evidence="6">
    <location>
        <begin position="23"/>
        <end position="382"/>
    </location>
</feature>
<dbReference type="InterPro" id="IPR014718">
    <property type="entry name" value="GH-type_carb-bd"/>
</dbReference>
<gene>
    <name evidence="7" type="ORF">QWI16_16150</name>
</gene>
<keyword evidence="8" id="KW-1185">Reference proteome</keyword>
<evidence type="ECO:0000256" key="2">
    <source>
        <dbReference type="ARBA" id="ARBA00006206"/>
    </source>
</evidence>
<comment type="catalytic activity">
    <reaction evidence="5">
        <text>alpha-D-glucose = beta-D-glucose</text>
        <dbReference type="Rhea" id="RHEA:10264"/>
        <dbReference type="ChEBI" id="CHEBI:15903"/>
        <dbReference type="ChEBI" id="CHEBI:17925"/>
        <dbReference type="EC" id="5.1.3.3"/>
    </reaction>
</comment>
<comment type="pathway">
    <text evidence="1 5">Carbohydrate metabolism; hexose metabolism.</text>
</comment>
<dbReference type="PANTHER" id="PTHR10091">
    <property type="entry name" value="ALDOSE-1-EPIMERASE"/>
    <property type="match status" value="1"/>
</dbReference>